<dbReference type="InterPro" id="IPR040610">
    <property type="entry name" value="SNRNP25_ubiquitin"/>
</dbReference>
<proteinExistence type="evidence at transcript level"/>
<dbReference type="SUPFAM" id="SSF54236">
    <property type="entry name" value="Ubiquitin-like"/>
    <property type="match status" value="1"/>
</dbReference>
<organism evidence="2">
    <name type="scientific">Hydra vulgaris</name>
    <name type="common">Hydra</name>
    <name type="synonym">Hydra attenuata</name>
    <dbReference type="NCBI Taxonomy" id="6087"/>
    <lineage>
        <taxon>Eukaryota</taxon>
        <taxon>Metazoa</taxon>
        <taxon>Cnidaria</taxon>
        <taxon>Hydrozoa</taxon>
        <taxon>Hydroidolina</taxon>
        <taxon>Anthoathecata</taxon>
        <taxon>Aplanulata</taxon>
        <taxon>Hydridae</taxon>
        <taxon>Hydra</taxon>
    </lineage>
</organism>
<sequence>MYDADDLVKPKKLKICNENQNAIWNYLKRLGNIEETISRSVSDVMSETNEEYPAVLSLSHKEAFEATNELLQKLLNDALLKDLPNDVTSKDLKAKIALEKGRAFIVYLKRATETGFEDIPLIVDHKTKLIDLKLNVQRTLSRKIKEEKGTSCLSWKYFWKTYWLVHNNEKLTDGSKTMKAYGIKENAEIMFVKRLRKT</sequence>
<dbReference type="GO" id="GO:0000398">
    <property type="term" value="P:mRNA splicing, via spliceosome"/>
    <property type="evidence" value="ECO:0007669"/>
    <property type="project" value="InterPro"/>
</dbReference>
<dbReference type="AlphaFoldDB" id="T2M5T5"/>
<name>T2M5T5_HYDVU</name>
<accession>T2M5T5</accession>
<evidence type="ECO:0000259" key="1">
    <source>
        <dbReference type="Pfam" id="PF18036"/>
    </source>
</evidence>
<feature type="domain" description="SNRNP25 ubiquitin-like" evidence="1">
    <location>
        <begin position="117"/>
        <end position="195"/>
    </location>
</feature>
<dbReference type="EMBL" id="HAAD01001401">
    <property type="protein sequence ID" value="CDG67633.1"/>
    <property type="molecule type" value="mRNA"/>
</dbReference>
<dbReference type="GO" id="GO:0005689">
    <property type="term" value="C:U12-type spliceosomal complex"/>
    <property type="evidence" value="ECO:0007669"/>
    <property type="project" value="TreeGrafter"/>
</dbReference>
<dbReference type="InterPro" id="IPR029071">
    <property type="entry name" value="Ubiquitin-like_domsf"/>
</dbReference>
<dbReference type="PANTHER" id="PTHR14942">
    <property type="entry name" value="U11/U12 SMALL NUCLEAR RIBONUCLEOPROTEIN 25 KDA PROTEIN"/>
    <property type="match status" value="1"/>
</dbReference>
<dbReference type="CDD" id="cd17058">
    <property type="entry name" value="Ubl_SNRNP25"/>
    <property type="match status" value="1"/>
</dbReference>
<evidence type="ECO:0000313" key="2">
    <source>
        <dbReference type="EMBL" id="CDG67633.1"/>
    </source>
</evidence>
<dbReference type="Gene3D" id="3.10.20.90">
    <property type="entry name" value="Phosphatidylinositol 3-kinase Catalytic Subunit, Chain A, domain 1"/>
    <property type="match status" value="1"/>
</dbReference>
<reference evidence="2" key="1">
    <citation type="journal article" date="2013" name="Genome Biol. Evol.">
        <title>Punctuated emergences of genetic and phenotypic innovations in eumetazoan, bilaterian, euteleostome, and hominidae ancestors.</title>
        <authorList>
            <person name="Wenger Y."/>
            <person name="Galliot B."/>
        </authorList>
    </citation>
    <scope>NUCLEOTIDE SEQUENCE</scope>
    <source>
        <tissue evidence="2">Whole animals</tissue>
    </source>
</reference>
<dbReference type="OrthoDB" id="72819at2759"/>
<dbReference type="Pfam" id="PF18036">
    <property type="entry name" value="Ubiquitin_4"/>
    <property type="match status" value="1"/>
</dbReference>
<dbReference type="InterPro" id="IPR039690">
    <property type="entry name" value="SNRNP25"/>
</dbReference>
<protein>
    <submittedName>
        <fullName evidence="2">U11/U12 small nuclear ribonucleoprotein 25 kDa protein</fullName>
    </submittedName>
</protein>
<gene>
    <name evidence="2" type="primary">SNRNP25</name>
</gene>
<keyword evidence="2" id="KW-0687">Ribonucleoprotein</keyword>
<dbReference type="PANTHER" id="PTHR14942:SF0">
    <property type="entry name" value="U11_U12 SMALL NUCLEAR RIBONUCLEOPROTEIN 25 KDA PROTEIN"/>
    <property type="match status" value="1"/>
</dbReference>